<dbReference type="EMBL" id="RCUY01000002">
    <property type="protein sequence ID" value="RLP83741.1"/>
    <property type="molecule type" value="Genomic_DNA"/>
</dbReference>
<feature type="binding site" evidence="5">
    <location>
        <position position="304"/>
    </location>
    <ligand>
        <name>FAD</name>
        <dbReference type="ChEBI" id="CHEBI:57692"/>
    </ligand>
</feature>
<feature type="binding site" evidence="5">
    <location>
        <position position="53"/>
    </location>
    <ligand>
        <name>FAD</name>
        <dbReference type="ChEBI" id="CHEBI:57692"/>
    </ligand>
</feature>
<dbReference type="GO" id="GO:0071949">
    <property type="term" value="F:FAD binding"/>
    <property type="evidence" value="ECO:0007669"/>
    <property type="project" value="InterPro"/>
</dbReference>
<dbReference type="HAMAP" id="MF_00845">
    <property type="entry name" value="TetX_monooxygenase"/>
    <property type="match status" value="1"/>
</dbReference>
<comment type="subcellular location">
    <subcellularLocation>
        <location evidence="5">Cytoplasm</location>
    </subcellularLocation>
</comment>
<feature type="region of interest" description="Disordered" evidence="6">
    <location>
        <begin position="373"/>
        <end position="397"/>
    </location>
</feature>
<evidence type="ECO:0000256" key="6">
    <source>
        <dbReference type="SAM" id="MobiDB-lite"/>
    </source>
</evidence>
<comment type="function">
    <text evidence="5">An FAD-requiring monooxygenase active on some tetracycline antibiotic derivatives, which leads to their inactivation. Hydroxylates carbon 11a of tetracycline and some analogs.</text>
</comment>
<evidence type="ECO:0000313" key="9">
    <source>
        <dbReference type="Proteomes" id="UP000269438"/>
    </source>
</evidence>
<proteinExistence type="inferred from homology"/>
<keyword evidence="5" id="KW-0547">Nucleotide-binding</keyword>
<dbReference type="OrthoDB" id="9782160at2"/>
<dbReference type="InterPro" id="IPR002938">
    <property type="entry name" value="FAD-bd"/>
</dbReference>
<keyword evidence="5" id="KW-0963">Cytoplasm</keyword>
<name>A0A3L7AW22_9MICO</name>
<dbReference type="AlphaFoldDB" id="A0A3L7AW22"/>
<dbReference type="RefSeq" id="WP_121687403.1">
    <property type="nucleotide sequence ID" value="NZ_RCUY01000002.1"/>
</dbReference>
<dbReference type="Gene3D" id="3.50.50.60">
    <property type="entry name" value="FAD/NAD(P)-binding domain"/>
    <property type="match status" value="1"/>
</dbReference>
<dbReference type="InterPro" id="IPR036188">
    <property type="entry name" value="FAD/NAD-bd_sf"/>
</dbReference>
<dbReference type="PRINTS" id="PR00420">
    <property type="entry name" value="RNGMNOXGNASE"/>
</dbReference>
<comment type="subunit">
    <text evidence="5">Monomer.</text>
</comment>
<dbReference type="SUPFAM" id="SSF51905">
    <property type="entry name" value="FAD/NAD(P)-binding domain"/>
    <property type="match status" value="1"/>
</dbReference>
<keyword evidence="3 5" id="KW-0560">Oxidoreductase</keyword>
<comment type="caution">
    <text evidence="8">The sequence shown here is derived from an EMBL/GenBank/DDBJ whole genome shotgun (WGS) entry which is preliminary data.</text>
</comment>
<protein>
    <recommendedName>
        <fullName evidence="5">Flavin-dependent monooxygenase</fullName>
    </recommendedName>
    <alternativeName>
        <fullName evidence="5">TetX monooxygenase</fullName>
        <shortName evidence="5">TetX</shortName>
        <ecNumber evidence="5">1.14.13.-</ecNumber>
    </alternativeName>
</protein>
<comment type="cofactor">
    <cofactor evidence="5">
        <name>FAD</name>
        <dbReference type="ChEBI" id="CHEBI:57692"/>
    </cofactor>
</comment>
<keyword evidence="9" id="KW-1185">Reference proteome</keyword>
<keyword evidence="1 5" id="KW-0285">Flavoprotein</keyword>
<comment type="domain">
    <text evidence="5">Consists of an N-terminal FAD-binding domain with a Rossman fold and a C-terminal substrate-binding domain.</text>
</comment>
<feature type="domain" description="FAD-binding" evidence="7">
    <location>
        <begin position="12"/>
        <end position="190"/>
    </location>
</feature>
<evidence type="ECO:0000256" key="1">
    <source>
        <dbReference type="ARBA" id="ARBA00022630"/>
    </source>
</evidence>
<evidence type="ECO:0000259" key="7">
    <source>
        <dbReference type="Pfam" id="PF01494"/>
    </source>
</evidence>
<keyword evidence="5" id="KW-0521">NADP</keyword>
<dbReference type="Proteomes" id="UP000269438">
    <property type="component" value="Unassembled WGS sequence"/>
</dbReference>
<feature type="domain" description="FAD-binding" evidence="7">
    <location>
        <begin position="299"/>
        <end position="343"/>
    </location>
</feature>
<organism evidence="8 9">
    <name type="scientific">Mycetocola lacteus</name>
    <dbReference type="NCBI Taxonomy" id="76637"/>
    <lineage>
        <taxon>Bacteria</taxon>
        <taxon>Bacillati</taxon>
        <taxon>Actinomycetota</taxon>
        <taxon>Actinomycetes</taxon>
        <taxon>Micrococcales</taxon>
        <taxon>Microbacteriaceae</taxon>
        <taxon>Mycetocola</taxon>
    </lineage>
</organism>
<evidence type="ECO:0000256" key="2">
    <source>
        <dbReference type="ARBA" id="ARBA00022827"/>
    </source>
</evidence>
<evidence type="ECO:0000256" key="4">
    <source>
        <dbReference type="ARBA" id="ARBA00023033"/>
    </source>
</evidence>
<dbReference type="EC" id="1.14.13.-" evidence="5"/>
<evidence type="ECO:0000256" key="5">
    <source>
        <dbReference type="HAMAP-Rule" id="MF_00845"/>
    </source>
</evidence>
<feature type="binding site" evidence="5">
    <location>
        <position position="46"/>
    </location>
    <ligand>
        <name>NADPH</name>
        <dbReference type="ChEBI" id="CHEBI:57783"/>
    </ligand>
</feature>
<feature type="binding site" evidence="5">
    <location>
        <position position="110"/>
    </location>
    <ligand>
        <name>FAD</name>
        <dbReference type="ChEBI" id="CHEBI:57692"/>
    </ligand>
</feature>
<keyword evidence="2 5" id="KW-0274">FAD</keyword>
<dbReference type="PANTHER" id="PTHR46972:SF1">
    <property type="entry name" value="FAD DEPENDENT OXIDOREDUCTASE DOMAIN-CONTAINING PROTEIN"/>
    <property type="match status" value="1"/>
</dbReference>
<evidence type="ECO:0000256" key="3">
    <source>
        <dbReference type="ARBA" id="ARBA00023002"/>
    </source>
</evidence>
<dbReference type="PANTHER" id="PTHR46972">
    <property type="entry name" value="MONOOXYGENASE ASQM-RELATED"/>
    <property type="match status" value="1"/>
</dbReference>
<reference evidence="8 9" key="1">
    <citation type="submission" date="2018-10" db="EMBL/GenBank/DDBJ databases">
        <authorList>
            <person name="Li J."/>
        </authorList>
    </citation>
    <scope>NUCLEOTIDE SEQUENCE [LARGE SCALE GENOMIC DNA]</scope>
    <source>
        <strain evidence="8 9">JCM 11654</strain>
    </source>
</reference>
<comment type="catalytic activity">
    <reaction evidence="5">
        <text>a tetracycline + NADPH + O2 + H(+) = an 11a-hydroxytetracycline + NADP(+) + H2O</text>
        <dbReference type="Rhea" id="RHEA:61444"/>
        <dbReference type="ChEBI" id="CHEBI:15377"/>
        <dbReference type="ChEBI" id="CHEBI:15378"/>
        <dbReference type="ChEBI" id="CHEBI:15379"/>
        <dbReference type="ChEBI" id="CHEBI:57783"/>
        <dbReference type="ChEBI" id="CHEBI:58349"/>
        <dbReference type="ChEBI" id="CHEBI:144644"/>
        <dbReference type="ChEBI" id="CHEBI:144645"/>
    </reaction>
</comment>
<dbReference type="GO" id="GO:0005737">
    <property type="term" value="C:cytoplasm"/>
    <property type="evidence" value="ECO:0007669"/>
    <property type="project" value="UniProtKB-SubCell"/>
</dbReference>
<evidence type="ECO:0000313" key="8">
    <source>
        <dbReference type="EMBL" id="RLP83741.1"/>
    </source>
</evidence>
<dbReference type="GO" id="GO:0046677">
    <property type="term" value="P:response to antibiotic"/>
    <property type="evidence" value="ECO:0007669"/>
    <property type="project" value="InterPro"/>
</dbReference>
<dbReference type="InterPro" id="IPR043683">
    <property type="entry name" value="TetX_monooxygenase"/>
</dbReference>
<keyword evidence="4 5" id="KW-0503">Monooxygenase</keyword>
<accession>A0A3L7AW22</accession>
<dbReference type="GO" id="GO:0004497">
    <property type="term" value="F:monooxygenase activity"/>
    <property type="evidence" value="ECO:0007669"/>
    <property type="project" value="UniProtKB-UniRule"/>
</dbReference>
<dbReference type="Pfam" id="PF01494">
    <property type="entry name" value="FAD_binding_3"/>
    <property type="match status" value="2"/>
</dbReference>
<feature type="compositionally biased region" description="Gly residues" evidence="6">
    <location>
        <begin position="384"/>
        <end position="397"/>
    </location>
</feature>
<gene>
    <name evidence="8" type="ORF">D9V34_02725</name>
</gene>
<sequence length="397" mass="42195">MTPPVLANKRISIIGAGPGGLVCARILQRRGLSVTVYEREASEHSRGQGGSLDLHPDDGQRALDAAGLLDQFFARARFDGQAMRQLGIDGSVRMSHEPDPDDTSAPEIDRGHLRDLLLHSLDAGTVQWGRALESVEGADAGPRTLVFADGSTVETDLVIGADGAWSRVRRAVSDAVPLYSGVSFLEAWFDDVTVAHPELAALVGAGSALATDGDRALFAQRNSGDHMRVYIVRRQPVDWLAMEGLVAEDAPGIRAHLLSEFSEWAPELRDLFAENDGDYVDRPLFVLPAPHVWAPSATVTLLGDAAHLMPPVGVGVNYAMLDGAELAIALSESDSIERALRTYEGTMIPRSSELATALEGNADFLLGMDGPPEFAEGEDPFGADGPGGFPGGFPGAR</sequence>
<comment type="similarity">
    <text evidence="5">Belongs to the aromatic-ring hydroxylase family. TetX subfamily.</text>
</comment>